<reference evidence="2 3" key="1">
    <citation type="journal article" date="2019" name="Int. J. Syst. Evol. Microbiol.">
        <title>Clostridium fermenticellae sp. nov., isolated from the mud in a fermentation cellar for the production of the Chinese liquor, baijiu.</title>
        <authorList>
            <person name="Xu P.X."/>
            <person name="Chai L.J."/>
            <person name="Qiu T."/>
            <person name="Zhang X.J."/>
            <person name="Lu Z.M."/>
            <person name="Xiao C."/>
            <person name="Wang S.T."/>
            <person name="Shen C.H."/>
            <person name="Shi J.S."/>
            <person name="Xu Z.H."/>
        </authorList>
    </citation>
    <scope>NUCLEOTIDE SEQUENCE [LARGE SCALE GENOMIC DNA]</scope>
    <source>
        <strain evidence="2 3">JN500901</strain>
    </source>
</reference>
<dbReference type="EMBL" id="CP032416">
    <property type="protein sequence ID" value="AYD39686.1"/>
    <property type="molecule type" value="Genomic_DNA"/>
</dbReference>
<dbReference type="Pfam" id="PF09388">
    <property type="entry name" value="SpoOE-like"/>
    <property type="match status" value="1"/>
</dbReference>
<dbReference type="KEGG" id="cfer:D4Z93_03775"/>
<organism evidence="2 3">
    <name type="scientific">Clostridium fermenticellae</name>
    <dbReference type="NCBI Taxonomy" id="2068654"/>
    <lineage>
        <taxon>Bacteria</taxon>
        <taxon>Bacillati</taxon>
        <taxon>Bacillota</taxon>
        <taxon>Clostridia</taxon>
        <taxon>Eubacteriales</taxon>
        <taxon>Clostridiaceae</taxon>
        <taxon>Clostridium</taxon>
    </lineage>
</organism>
<dbReference type="Gene3D" id="4.10.280.10">
    <property type="entry name" value="Helix-loop-helix DNA-binding domain"/>
    <property type="match status" value="1"/>
</dbReference>
<dbReference type="AlphaFoldDB" id="A0A386H1Z3"/>
<protein>
    <submittedName>
        <fullName evidence="2">Aspartyl-phosphate phosphatase Spo0E family protein</fullName>
    </submittedName>
</protein>
<evidence type="ECO:0000313" key="2">
    <source>
        <dbReference type="EMBL" id="AYD39686.1"/>
    </source>
</evidence>
<sequence>MNEIKEILRQIEDLKENLNNLINQKSILLDPKIIAASQMLDSILNEYDGIIKKQQGD</sequence>
<evidence type="ECO:0000313" key="3">
    <source>
        <dbReference type="Proteomes" id="UP000266301"/>
    </source>
</evidence>
<dbReference type="InterPro" id="IPR037208">
    <property type="entry name" value="Spo0E-like_sf"/>
</dbReference>
<feature type="coiled-coil region" evidence="1">
    <location>
        <begin position="1"/>
        <end position="28"/>
    </location>
</feature>
<keyword evidence="3" id="KW-1185">Reference proteome</keyword>
<keyword evidence="1" id="KW-0175">Coiled coil</keyword>
<dbReference type="InterPro" id="IPR036638">
    <property type="entry name" value="HLH_DNA-bd_sf"/>
</dbReference>
<dbReference type="SUPFAM" id="SSF140500">
    <property type="entry name" value="BAS1536-like"/>
    <property type="match status" value="1"/>
</dbReference>
<evidence type="ECO:0000256" key="1">
    <source>
        <dbReference type="SAM" id="Coils"/>
    </source>
</evidence>
<dbReference type="OrthoDB" id="1937171at2"/>
<proteinExistence type="predicted"/>
<gene>
    <name evidence="2" type="ORF">D4Z93_03775</name>
</gene>
<dbReference type="InterPro" id="IPR018540">
    <property type="entry name" value="Spo0E-like"/>
</dbReference>
<dbReference type="GO" id="GO:0046983">
    <property type="term" value="F:protein dimerization activity"/>
    <property type="evidence" value="ECO:0007669"/>
    <property type="project" value="InterPro"/>
</dbReference>
<accession>A0A386H1Z3</accession>
<dbReference type="RefSeq" id="WP_119970516.1">
    <property type="nucleotide sequence ID" value="NZ_CP032416.1"/>
</dbReference>
<dbReference type="Proteomes" id="UP000266301">
    <property type="component" value="Chromosome"/>
</dbReference>
<dbReference type="GO" id="GO:0043937">
    <property type="term" value="P:regulation of sporulation"/>
    <property type="evidence" value="ECO:0007669"/>
    <property type="project" value="InterPro"/>
</dbReference>
<name>A0A386H1Z3_9CLOT</name>